<reference evidence="2 3" key="1">
    <citation type="submission" date="2021-08" db="EMBL/GenBank/DDBJ databases">
        <title>Draft Genome Sequence of Phanerochaete sordida strain YK-624.</title>
        <authorList>
            <person name="Mori T."/>
            <person name="Dohra H."/>
            <person name="Suzuki T."/>
            <person name="Kawagishi H."/>
            <person name="Hirai H."/>
        </authorList>
    </citation>
    <scope>NUCLEOTIDE SEQUENCE [LARGE SCALE GENOMIC DNA]</scope>
    <source>
        <strain evidence="2 3">YK-624</strain>
    </source>
</reference>
<dbReference type="OrthoDB" id="2956246at2759"/>
<comment type="caution">
    <text evidence="2">The sequence shown here is derived from an EMBL/GenBank/DDBJ whole genome shotgun (WGS) entry which is preliminary data.</text>
</comment>
<dbReference type="Proteomes" id="UP000703269">
    <property type="component" value="Unassembled WGS sequence"/>
</dbReference>
<proteinExistence type="predicted"/>
<organism evidence="2 3">
    <name type="scientific">Phanerochaete sordida</name>
    <dbReference type="NCBI Taxonomy" id="48140"/>
    <lineage>
        <taxon>Eukaryota</taxon>
        <taxon>Fungi</taxon>
        <taxon>Dikarya</taxon>
        <taxon>Basidiomycota</taxon>
        <taxon>Agaricomycotina</taxon>
        <taxon>Agaricomycetes</taxon>
        <taxon>Polyporales</taxon>
        <taxon>Phanerochaetaceae</taxon>
        <taxon>Phanerochaete</taxon>
    </lineage>
</organism>
<keyword evidence="1" id="KW-1133">Transmembrane helix</keyword>
<sequence>MPPLNQTTLASTGTEMASSSSKLFYTPAAAGLIALTPSNLILERTALMGGPTSLCDYLVMAPGFLQQQDADTVNKGEYPPVAAMTSGYVFRVENQATAAFLQRVGKTGYLTKLHVERDPKHYEVVPTVLYLMCVVLSTFVMFRVEDAAASWFLCAVCCARLLHWIVIRKRAQKGWKGMGEPGVRGDLLVLVSQDKWIRIKGPVDDLKAVTSGQWLQDMTLLDQFLVGAAKLLVYGSMGFAWQMTPQGAALVVGLFAASACLLGLANSMTTTLTMFDCVVRVGERKKYGRRIEMAEELILERLGKGNCRSLKDAEWALRLGIVNSHDDLVKIAEKDEHLVHKFGLVSGHDQSQNESNTHSQEVIL</sequence>
<evidence type="ECO:0000313" key="2">
    <source>
        <dbReference type="EMBL" id="GJE94691.1"/>
    </source>
</evidence>
<feature type="transmembrane region" description="Helical" evidence="1">
    <location>
        <begin position="122"/>
        <end position="142"/>
    </location>
</feature>
<evidence type="ECO:0000256" key="1">
    <source>
        <dbReference type="SAM" id="Phobius"/>
    </source>
</evidence>
<dbReference type="EMBL" id="BPQB01000042">
    <property type="protein sequence ID" value="GJE94691.1"/>
    <property type="molecule type" value="Genomic_DNA"/>
</dbReference>
<evidence type="ECO:0000313" key="3">
    <source>
        <dbReference type="Proteomes" id="UP000703269"/>
    </source>
</evidence>
<feature type="transmembrane region" description="Helical" evidence="1">
    <location>
        <begin position="224"/>
        <end position="241"/>
    </location>
</feature>
<dbReference type="AlphaFoldDB" id="A0A9P3LGL9"/>
<feature type="transmembrane region" description="Helical" evidence="1">
    <location>
        <begin position="148"/>
        <end position="167"/>
    </location>
</feature>
<accession>A0A9P3LGL9</accession>
<feature type="transmembrane region" description="Helical" evidence="1">
    <location>
        <begin position="247"/>
        <end position="265"/>
    </location>
</feature>
<feature type="transmembrane region" description="Helical" evidence="1">
    <location>
        <begin position="23"/>
        <end position="42"/>
    </location>
</feature>
<protein>
    <submittedName>
        <fullName evidence="2">Uncharacterized protein</fullName>
    </submittedName>
</protein>
<keyword evidence="1" id="KW-0812">Transmembrane</keyword>
<gene>
    <name evidence="2" type="ORF">PsYK624_108620</name>
</gene>
<keyword evidence="3" id="KW-1185">Reference proteome</keyword>
<name>A0A9P3LGL9_9APHY</name>
<keyword evidence="1" id="KW-0472">Membrane</keyword>